<comment type="caution">
    <text evidence="3">The sequence shown here is derived from an EMBL/GenBank/DDBJ whole genome shotgun (WGS) entry which is preliminary data.</text>
</comment>
<reference evidence="3" key="1">
    <citation type="journal article" date="2021" name="Proc. Natl. Acad. Sci. U.S.A.">
        <title>Global biogeography of chemosynthetic symbionts reveals both localized and globally distributed symbiont groups. .</title>
        <authorList>
            <person name="Osvatic J.T."/>
            <person name="Wilkins L.G.E."/>
            <person name="Leibrecht L."/>
            <person name="Leray M."/>
            <person name="Zauner S."/>
            <person name="Polzin J."/>
            <person name="Camacho Y."/>
            <person name="Gros O."/>
            <person name="van Gils J.A."/>
            <person name="Eisen J.A."/>
            <person name="Petersen J.M."/>
            <person name="Yuen B."/>
        </authorList>
    </citation>
    <scope>NUCLEOTIDE SEQUENCE</scope>
    <source>
        <strain evidence="3">MAGL173</strain>
    </source>
</reference>
<dbReference type="InterPro" id="IPR000873">
    <property type="entry name" value="AMP-dep_synth/lig_dom"/>
</dbReference>
<dbReference type="InterPro" id="IPR020845">
    <property type="entry name" value="AMP-binding_CS"/>
</dbReference>
<dbReference type="Pfam" id="PF00501">
    <property type="entry name" value="AMP-binding"/>
    <property type="match status" value="1"/>
</dbReference>
<dbReference type="GO" id="GO:0016874">
    <property type="term" value="F:ligase activity"/>
    <property type="evidence" value="ECO:0007669"/>
    <property type="project" value="UniProtKB-KW"/>
</dbReference>
<keyword evidence="1" id="KW-0436">Ligase</keyword>
<dbReference type="PANTHER" id="PTHR43767:SF8">
    <property type="entry name" value="LONG-CHAIN-FATTY-ACID--COA LIGASE"/>
    <property type="match status" value="1"/>
</dbReference>
<organism evidence="3 4">
    <name type="scientific">Candidatus Thiodiazotropha lotti</name>
    <dbReference type="NCBI Taxonomy" id="2792787"/>
    <lineage>
        <taxon>Bacteria</taxon>
        <taxon>Pseudomonadati</taxon>
        <taxon>Pseudomonadota</taxon>
        <taxon>Gammaproteobacteria</taxon>
        <taxon>Chromatiales</taxon>
        <taxon>Sedimenticolaceae</taxon>
        <taxon>Candidatus Thiodiazotropha</taxon>
    </lineage>
</organism>
<dbReference type="InterPro" id="IPR042099">
    <property type="entry name" value="ANL_N_sf"/>
</dbReference>
<dbReference type="Gene3D" id="3.40.50.12780">
    <property type="entry name" value="N-terminal domain of ligase-like"/>
    <property type="match status" value="1"/>
</dbReference>
<evidence type="ECO:0000256" key="1">
    <source>
        <dbReference type="ARBA" id="ARBA00022598"/>
    </source>
</evidence>
<dbReference type="Gene3D" id="3.30.300.30">
    <property type="match status" value="1"/>
</dbReference>
<gene>
    <name evidence="3" type="ORF">JAZ04_12045</name>
</gene>
<evidence type="ECO:0000313" key="4">
    <source>
        <dbReference type="Proteomes" id="UP000886687"/>
    </source>
</evidence>
<dbReference type="InterPro" id="IPR050237">
    <property type="entry name" value="ATP-dep_AMP-bd_enzyme"/>
</dbReference>
<protein>
    <submittedName>
        <fullName evidence="3">AMP-binding protein</fullName>
    </submittedName>
</protein>
<dbReference type="Proteomes" id="UP000886687">
    <property type="component" value="Unassembled WGS sequence"/>
</dbReference>
<evidence type="ECO:0000313" key="3">
    <source>
        <dbReference type="EMBL" id="MCG7939568.1"/>
    </source>
</evidence>
<sequence>MAQPALNSPIHCSMLVHHPQQLAAWHRGAGISAAQFYQDVAKLAAQLPEAGQVVNLCEDRYHFAVSFAAAIVRQQVTLMPSNNTPGAVNSLLNKSRDGYCLTDQLQQGIQARQLLYTELLDAENSDSIALPEQIEADRQVAILYTSGSTGTPKPNPKSWGELKAEAESALQRFPFLSRSVSSLVATVPAQHMYGLATSIFFPWQGGIAVHTGRPLFPADIAADLALTSAPRVLISTPLHLRACLDAGISWPEISFIISATAPLSRELAAEAEQQLQTELYEIYGSTETGSIASRRTAKEESWTLYDGIEMTQQGNQTYASGGHLPHPVLLNDNIEILNGGRFRLLGRNNDMLKIAGKRASIGDLNQKLLAIPGVIDGIFVPPEDPNNEKQRLTALVVAPSLSKQEILHQLAQSIDAAFLPRPLHFVTSLPRNSTGKLPREQLIDFLKAIK</sequence>
<dbReference type="EMBL" id="JAEPDI010000009">
    <property type="protein sequence ID" value="MCG7939568.1"/>
    <property type="molecule type" value="Genomic_DNA"/>
</dbReference>
<evidence type="ECO:0000259" key="2">
    <source>
        <dbReference type="Pfam" id="PF00501"/>
    </source>
</evidence>
<dbReference type="AlphaFoldDB" id="A0A9E4K5S5"/>
<dbReference type="InterPro" id="IPR045851">
    <property type="entry name" value="AMP-bd_C_sf"/>
</dbReference>
<dbReference type="SUPFAM" id="SSF56801">
    <property type="entry name" value="Acetyl-CoA synthetase-like"/>
    <property type="match status" value="1"/>
</dbReference>
<name>A0A9E4K5S5_9GAMM</name>
<accession>A0A9E4K5S5</accession>
<dbReference type="PANTHER" id="PTHR43767">
    <property type="entry name" value="LONG-CHAIN-FATTY-ACID--COA LIGASE"/>
    <property type="match status" value="1"/>
</dbReference>
<proteinExistence type="predicted"/>
<feature type="domain" description="AMP-dependent synthetase/ligase" evidence="2">
    <location>
        <begin position="18"/>
        <end position="302"/>
    </location>
</feature>
<dbReference type="PROSITE" id="PS00455">
    <property type="entry name" value="AMP_BINDING"/>
    <property type="match status" value="1"/>
</dbReference>